<dbReference type="Proteomes" id="UP000249061">
    <property type="component" value="Unassembled WGS sequence"/>
</dbReference>
<protein>
    <submittedName>
        <fullName evidence="2">DUF547 domain-containing protein</fullName>
    </submittedName>
</protein>
<sequence>MFVICETVAAFVASLLRKLVFALAGLSVLFAVAVLWADGHLPANVPDEAPEYAVTEFAEVLNAVDSRGQVDLAALKASHAKLERFIAAMAKTSPDTAPERFAAVEARLTYWLNAYHALVLAELMETRSSSVSWTGEVLRTTPIGGKRMTRMAIYRQYLSQSGDARLFLSIFTGAKGHGVLDDAPFAVEALNPQLDDAVRRFVRRKSNFAIEGTTVKLSKLFELHRDDFLAALPDERKNVLQIVWAYLPDTCDEGAPGCETRTDLDRACGNRFDKCSVVYVPIDETLAVKN</sequence>
<keyword evidence="1" id="KW-0472">Membrane</keyword>
<reference evidence="2 3" key="1">
    <citation type="submission" date="2017-08" db="EMBL/GenBank/DDBJ databases">
        <title>Infants hospitalized years apart are colonized by the same room-sourced microbial strains.</title>
        <authorList>
            <person name="Brooks B."/>
            <person name="Olm M.R."/>
            <person name="Firek B.A."/>
            <person name="Baker R."/>
            <person name="Thomas B.C."/>
            <person name="Morowitz M.J."/>
            <person name="Banfield J.F."/>
        </authorList>
    </citation>
    <scope>NUCLEOTIDE SEQUENCE [LARGE SCALE GENOMIC DNA]</scope>
    <source>
        <strain evidence="2">S2_003_000_R2_14</strain>
    </source>
</reference>
<dbReference type="AlphaFoldDB" id="A0A2W5TKR6"/>
<dbReference type="EMBL" id="QFQP01000007">
    <property type="protein sequence ID" value="PZR14377.1"/>
    <property type="molecule type" value="Genomic_DNA"/>
</dbReference>
<evidence type="ECO:0000313" key="2">
    <source>
        <dbReference type="EMBL" id="PZR14377.1"/>
    </source>
</evidence>
<accession>A0A2W5TKR6</accession>
<keyword evidence="1" id="KW-0812">Transmembrane</keyword>
<gene>
    <name evidence="2" type="ORF">DI536_09955</name>
</gene>
<feature type="transmembrane region" description="Helical" evidence="1">
    <location>
        <begin position="19"/>
        <end position="37"/>
    </location>
</feature>
<keyword evidence="1" id="KW-1133">Transmembrane helix</keyword>
<comment type="caution">
    <text evidence="2">The sequence shown here is derived from an EMBL/GenBank/DDBJ whole genome shotgun (WGS) entry which is preliminary data.</text>
</comment>
<proteinExistence type="predicted"/>
<evidence type="ECO:0000313" key="3">
    <source>
        <dbReference type="Proteomes" id="UP000249061"/>
    </source>
</evidence>
<evidence type="ECO:0000256" key="1">
    <source>
        <dbReference type="SAM" id="Phobius"/>
    </source>
</evidence>
<organism evidence="2 3">
    <name type="scientific">Archangium gephyra</name>
    <dbReference type="NCBI Taxonomy" id="48"/>
    <lineage>
        <taxon>Bacteria</taxon>
        <taxon>Pseudomonadati</taxon>
        <taxon>Myxococcota</taxon>
        <taxon>Myxococcia</taxon>
        <taxon>Myxococcales</taxon>
        <taxon>Cystobacterineae</taxon>
        <taxon>Archangiaceae</taxon>
        <taxon>Archangium</taxon>
    </lineage>
</organism>
<name>A0A2W5TKR6_9BACT</name>